<protein>
    <submittedName>
        <fullName evidence="1">Uncharacterized protein</fullName>
    </submittedName>
</protein>
<proteinExistence type="predicted"/>
<dbReference type="EMBL" id="JALLPJ020000967">
    <property type="protein sequence ID" value="KAL3778845.1"/>
    <property type="molecule type" value="Genomic_DNA"/>
</dbReference>
<dbReference type="Proteomes" id="UP001530400">
    <property type="component" value="Unassembled WGS sequence"/>
</dbReference>
<evidence type="ECO:0000313" key="2">
    <source>
        <dbReference type="Proteomes" id="UP001530400"/>
    </source>
</evidence>
<keyword evidence="2" id="KW-1185">Reference proteome</keyword>
<dbReference type="Pfam" id="PF08811">
    <property type="entry name" value="DUF1800"/>
    <property type="match status" value="1"/>
</dbReference>
<reference evidence="1 2" key="1">
    <citation type="submission" date="2024-10" db="EMBL/GenBank/DDBJ databases">
        <title>Updated reference genomes for cyclostephanoid diatoms.</title>
        <authorList>
            <person name="Roberts W.R."/>
            <person name="Alverson A.J."/>
        </authorList>
    </citation>
    <scope>NUCLEOTIDE SEQUENCE [LARGE SCALE GENOMIC DNA]</scope>
    <source>
        <strain evidence="1 2">AJA010-31</strain>
    </source>
</reference>
<dbReference type="AlphaFoldDB" id="A0ABD3NXF0"/>
<comment type="caution">
    <text evidence="1">The sequence shown here is derived from an EMBL/GenBank/DDBJ whole genome shotgun (WGS) entry which is preliminary data.</text>
</comment>
<sequence>MAEYFGAVSDQVLERGIVVCGSVGEVSDHPSYNEVFEKRTIWTEIGMHSNDQLRQRMAWVLAQIITIVPINIDAFDRTEAYTIYYDIFVRHAFGNFQDILSEIRVDPMQIVADYRNAFPKSGLEGTFIGDGYILCEDLPSASFLKKGAKYCLLGAPDELIKDPSYFSQDNLYNITRAELGPSSALYRSDFSTVVIIK</sequence>
<dbReference type="InterPro" id="IPR014917">
    <property type="entry name" value="DUF1800"/>
</dbReference>
<evidence type="ECO:0000313" key="1">
    <source>
        <dbReference type="EMBL" id="KAL3778845.1"/>
    </source>
</evidence>
<gene>
    <name evidence="1" type="ORF">ACHAWO_009701</name>
</gene>
<accession>A0ABD3NXF0</accession>
<name>A0ABD3NXF0_9STRA</name>
<organism evidence="1 2">
    <name type="scientific">Cyclotella atomus</name>
    <dbReference type="NCBI Taxonomy" id="382360"/>
    <lineage>
        <taxon>Eukaryota</taxon>
        <taxon>Sar</taxon>
        <taxon>Stramenopiles</taxon>
        <taxon>Ochrophyta</taxon>
        <taxon>Bacillariophyta</taxon>
        <taxon>Coscinodiscophyceae</taxon>
        <taxon>Thalassiosirophycidae</taxon>
        <taxon>Stephanodiscales</taxon>
        <taxon>Stephanodiscaceae</taxon>
        <taxon>Cyclotella</taxon>
    </lineage>
</organism>